<evidence type="ECO:0000256" key="10">
    <source>
        <dbReference type="ARBA" id="ARBA00023136"/>
    </source>
</evidence>
<organism evidence="13 14">
    <name type="scientific">Arachis hypogaea</name>
    <name type="common">Peanut</name>
    <dbReference type="NCBI Taxonomy" id="3818"/>
    <lineage>
        <taxon>Eukaryota</taxon>
        <taxon>Viridiplantae</taxon>
        <taxon>Streptophyta</taxon>
        <taxon>Embryophyta</taxon>
        <taxon>Tracheophyta</taxon>
        <taxon>Spermatophyta</taxon>
        <taxon>Magnoliopsida</taxon>
        <taxon>eudicotyledons</taxon>
        <taxon>Gunneridae</taxon>
        <taxon>Pentapetalae</taxon>
        <taxon>rosids</taxon>
        <taxon>fabids</taxon>
        <taxon>Fabales</taxon>
        <taxon>Fabaceae</taxon>
        <taxon>Papilionoideae</taxon>
        <taxon>50 kb inversion clade</taxon>
        <taxon>dalbergioids sensu lato</taxon>
        <taxon>Dalbergieae</taxon>
        <taxon>Pterocarpus clade</taxon>
        <taxon>Arachis</taxon>
    </lineage>
</organism>
<evidence type="ECO:0000256" key="4">
    <source>
        <dbReference type="ARBA" id="ARBA00020978"/>
    </source>
</evidence>
<keyword evidence="9" id="KW-0333">Golgi apparatus</keyword>
<dbReference type="AlphaFoldDB" id="A0A445DUU9"/>
<dbReference type="PANTHER" id="PTHR31658:SF0">
    <property type="entry name" value="CONSERVED OLIGOMERIC GOLGI COMPLEX SUBUNIT 1"/>
    <property type="match status" value="1"/>
</dbReference>
<name>A0A445DUU9_ARAHY</name>
<comment type="similarity">
    <text evidence="3">Belongs to the COG1 family.</text>
</comment>
<gene>
    <name evidence="13" type="ORF">Ahy_A03g013184</name>
</gene>
<feature type="region of interest" description="Disordered" evidence="11">
    <location>
        <begin position="255"/>
        <end position="280"/>
    </location>
</feature>
<evidence type="ECO:0000313" key="14">
    <source>
        <dbReference type="Proteomes" id="UP000289738"/>
    </source>
</evidence>
<dbReference type="GO" id="GO:0017119">
    <property type="term" value="C:Golgi transport complex"/>
    <property type="evidence" value="ECO:0007669"/>
    <property type="project" value="InterPro"/>
</dbReference>
<keyword evidence="6 12" id="KW-0812">Transmembrane</keyword>
<evidence type="ECO:0000256" key="11">
    <source>
        <dbReference type="SAM" id="MobiDB-lite"/>
    </source>
</evidence>
<dbReference type="InterPro" id="IPR000109">
    <property type="entry name" value="POT_fam"/>
</dbReference>
<evidence type="ECO:0000256" key="9">
    <source>
        <dbReference type="ARBA" id="ARBA00023034"/>
    </source>
</evidence>
<keyword evidence="7" id="KW-0653">Protein transport</keyword>
<dbReference type="GO" id="GO:0015031">
    <property type="term" value="P:protein transport"/>
    <property type="evidence" value="ECO:0007669"/>
    <property type="project" value="UniProtKB-KW"/>
</dbReference>
<dbReference type="GO" id="GO:0000139">
    <property type="term" value="C:Golgi membrane"/>
    <property type="evidence" value="ECO:0007669"/>
    <property type="project" value="UniProtKB-SubCell"/>
</dbReference>
<dbReference type="EMBL" id="SDMP01000003">
    <property type="protein sequence ID" value="RYR66975.1"/>
    <property type="molecule type" value="Genomic_DNA"/>
</dbReference>
<reference evidence="13 14" key="1">
    <citation type="submission" date="2019-01" db="EMBL/GenBank/DDBJ databases">
        <title>Sequencing of cultivated peanut Arachis hypogaea provides insights into genome evolution and oil improvement.</title>
        <authorList>
            <person name="Chen X."/>
        </authorList>
    </citation>
    <scope>NUCLEOTIDE SEQUENCE [LARGE SCALE GENOMIC DNA]</scope>
    <source>
        <strain evidence="14">cv. Fuhuasheng</strain>
        <tissue evidence="13">Leaves</tissue>
    </source>
</reference>
<dbReference type="Pfam" id="PF00854">
    <property type="entry name" value="PTR2"/>
    <property type="match status" value="1"/>
</dbReference>
<dbReference type="GO" id="GO:0006891">
    <property type="term" value="P:intra-Golgi vesicle-mediated transport"/>
    <property type="evidence" value="ECO:0007669"/>
    <property type="project" value="InterPro"/>
</dbReference>
<keyword evidence="14" id="KW-1185">Reference proteome</keyword>
<comment type="caution">
    <text evidence="13">The sequence shown here is derived from an EMBL/GenBank/DDBJ whole genome shotgun (WGS) entry which is preliminary data.</text>
</comment>
<evidence type="ECO:0000256" key="3">
    <source>
        <dbReference type="ARBA" id="ARBA00006653"/>
    </source>
</evidence>
<keyword evidence="8 12" id="KW-1133">Transmembrane helix</keyword>
<dbReference type="Proteomes" id="UP000289738">
    <property type="component" value="Chromosome A03"/>
</dbReference>
<evidence type="ECO:0000256" key="1">
    <source>
        <dbReference type="ARBA" id="ARBA00004141"/>
    </source>
</evidence>
<evidence type="ECO:0000256" key="7">
    <source>
        <dbReference type="ARBA" id="ARBA00022927"/>
    </source>
</evidence>
<dbReference type="Gene3D" id="1.20.1250.20">
    <property type="entry name" value="MFS general substrate transporter like domains"/>
    <property type="match status" value="1"/>
</dbReference>
<dbReference type="PANTHER" id="PTHR31658">
    <property type="entry name" value="CONSERVED OLIGOMERIC GOLGI COMPLEX SUBUNIT 1"/>
    <property type="match status" value="1"/>
</dbReference>
<proteinExistence type="inferred from homology"/>
<keyword evidence="10 12" id="KW-0472">Membrane</keyword>
<evidence type="ECO:0000256" key="8">
    <source>
        <dbReference type="ARBA" id="ARBA00022989"/>
    </source>
</evidence>
<feature type="transmembrane region" description="Helical" evidence="12">
    <location>
        <begin position="20"/>
        <end position="43"/>
    </location>
</feature>
<accession>A0A445DUU9</accession>
<evidence type="ECO:0000313" key="13">
    <source>
        <dbReference type="EMBL" id="RYR66975.1"/>
    </source>
</evidence>
<dbReference type="InterPro" id="IPR036259">
    <property type="entry name" value="MFS_trans_sf"/>
</dbReference>
<protein>
    <recommendedName>
        <fullName evidence="4">Conserved oligomeric Golgi complex subunit 1</fullName>
    </recommendedName>
</protein>
<comment type="subcellular location">
    <subcellularLocation>
        <location evidence="2">Golgi apparatus membrane</location>
        <topology evidence="2">Peripheral membrane protein</topology>
    </subcellularLocation>
    <subcellularLocation>
        <location evidence="1">Membrane</location>
        <topology evidence="1">Multi-pass membrane protein</topology>
    </subcellularLocation>
</comment>
<sequence length="280" mass="31334">MGSYEETGIVWIQDNVGWDLGFGIPALFMGVSIVSFFLGTPIYSICPWSRIRELVLEDDSDLWDEIFEEAFLGRMKAIIDLRFSELTGTIDVMSSISSLGDTFSMLSDVQVYLNRPSMAGGVWFLESNSRKTRAASSVFKVQTKENEFQTCLNVYFGPEASRRLKDLTPYLQSRCYDSVFAILMTLKKELDKENGVKEIPTTITVEKSLFIGRLLFAFQNHSKHIPLILRSPLFWINGNASAVGKVPSLVKHSRFGSEPSGFDSPGRQTSLGSKRAGKIP</sequence>
<dbReference type="InterPro" id="IPR033370">
    <property type="entry name" value="COG1"/>
</dbReference>
<evidence type="ECO:0000256" key="5">
    <source>
        <dbReference type="ARBA" id="ARBA00022448"/>
    </source>
</evidence>
<evidence type="ECO:0000256" key="6">
    <source>
        <dbReference type="ARBA" id="ARBA00022692"/>
    </source>
</evidence>
<evidence type="ECO:0000256" key="2">
    <source>
        <dbReference type="ARBA" id="ARBA00004395"/>
    </source>
</evidence>
<keyword evidence="5" id="KW-0813">Transport</keyword>
<evidence type="ECO:0000256" key="12">
    <source>
        <dbReference type="SAM" id="Phobius"/>
    </source>
</evidence>
<dbReference type="STRING" id="3818.A0A445DUU9"/>
<dbReference type="GO" id="GO:0022857">
    <property type="term" value="F:transmembrane transporter activity"/>
    <property type="evidence" value="ECO:0007669"/>
    <property type="project" value="InterPro"/>
</dbReference>